<protein>
    <submittedName>
        <fullName evidence="1">Uncharacterized protein</fullName>
    </submittedName>
</protein>
<organism evidence="1 2">
    <name type="scientific">Flavobacterium rivuli WB 3.3-2 = DSM 21788</name>
    <dbReference type="NCBI Taxonomy" id="1121895"/>
    <lineage>
        <taxon>Bacteria</taxon>
        <taxon>Pseudomonadati</taxon>
        <taxon>Bacteroidota</taxon>
        <taxon>Flavobacteriia</taxon>
        <taxon>Flavobacteriales</taxon>
        <taxon>Flavobacteriaceae</taxon>
        <taxon>Flavobacterium</taxon>
    </lineage>
</organism>
<comment type="caution">
    <text evidence="1">The sequence shown here is derived from an EMBL/GenBank/DDBJ whole genome shotgun (WGS) entry which is preliminary data.</text>
</comment>
<evidence type="ECO:0000313" key="2">
    <source>
        <dbReference type="Proteomes" id="UP000030152"/>
    </source>
</evidence>
<dbReference type="RefSeq" id="WP_020211402.1">
    <property type="nucleotide sequence ID" value="NZ_JRLX01000001.1"/>
</dbReference>
<name>A0A0A2M7Z4_9FLAO</name>
<gene>
    <name evidence="1" type="ORF">Q765_00335</name>
</gene>
<evidence type="ECO:0000313" key="1">
    <source>
        <dbReference type="EMBL" id="KGO88399.1"/>
    </source>
</evidence>
<proteinExistence type="predicted"/>
<reference evidence="1 2" key="1">
    <citation type="submission" date="2013-09" db="EMBL/GenBank/DDBJ databases">
        <authorList>
            <person name="Zeng Z."/>
            <person name="Chen C."/>
        </authorList>
    </citation>
    <scope>NUCLEOTIDE SEQUENCE [LARGE SCALE GENOMIC DNA]</scope>
    <source>
        <strain evidence="1 2">WB 3.3-2</strain>
    </source>
</reference>
<dbReference type="AlphaFoldDB" id="A0A0A2M7Z4"/>
<sequence length="64" mass="7434">MLEQIKNSKAYKKLNQFQKDLAIRRNNRLQIEDAVITARAIGLAVWKENNALPNNWRAIVEEIA</sequence>
<dbReference type="EMBL" id="JRLX01000001">
    <property type="protein sequence ID" value="KGO88399.1"/>
    <property type="molecule type" value="Genomic_DNA"/>
</dbReference>
<keyword evidence="2" id="KW-1185">Reference proteome</keyword>
<accession>A0A0A2M7Z4</accession>
<dbReference type="Proteomes" id="UP000030152">
    <property type="component" value="Unassembled WGS sequence"/>
</dbReference>
<dbReference type="STRING" id="1121895.GCA_000378485_00277"/>